<evidence type="ECO:0000313" key="1">
    <source>
        <dbReference type="EMBL" id="KAJ7780842.1"/>
    </source>
</evidence>
<proteinExistence type="predicted"/>
<dbReference type="Proteomes" id="UP001215280">
    <property type="component" value="Unassembled WGS sequence"/>
</dbReference>
<dbReference type="AlphaFoldDB" id="A0AAD7K8Z4"/>
<sequence>MTSRKGDESIWNCKYIPFFAFLTKMLRNLDPNGRARRCKGGPQQSVPQHLTRVWVQNQSSRSARSVERHRFVVRAVHPIMAAYKEHDSVALYLAKPEGLHLFPTQRLPVRLPEQVDWDPTCLGFPFRLCMWMRVKDPCDLFSNGEVGIFWRGPVHRIMSPQYFVEKRSRLIVLTIKAPSNRCPMCRGHEMSCRGRSRAGLTLRRSAYARSHQTFPWGNQSGLGPQTWLLVSVMCPDV</sequence>
<accession>A0AAD7K8Z4</accession>
<keyword evidence="2" id="KW-1185">Reference proteome</keyword>
<comment type="caution">
    <text evidence="1">The sequence shown here is derived from an EMBL/GenBank/DDBJ whole genome shotgun (WGS) entry which is preliminary data.</text>
</comment>
<name>A0AAD7K8Z4_9AGAR</name>
<reference evidence="1" key="1">
    <citation type="submission" date="2023-03" db="EMBL/GenBank/DDBJ databases">
        <title>Massive genome expansion in bonnet fungi (Mycena s.s.) driven by repeated elements and novel gene families across ecological guilds.</title>
        <authorList>
            <consortium name="Lawrence Berkeley National Laboratory"/>
            <person name="Harder C.B."/>
            <person name="Miyauchi S."/>
            <person name="Viragh M."/>
            <person name="Kuo A."/>
            <person name="Thoen E."/>
            <person name="Andreopoulos B."/>
            <person name="Lu D."/>
            <person name="Skrede I."/>
            <person name="Drula E."/>
            <person name="Henrissat B."/>
            <person name="Morin E."/>
            <person name="Kohler A."/>
            <person name="Barry K."/>
            <person name="LaButti K."/>
            <person name="Morin E."/>
            <person name="Salamov A."/>
            <person name="Lipzen A."/>
            <person name="Mereny Z."/>
            <person name="Hegedus B."/>
            <person name="Baldrian P."/>
            <person name="Stursova M."/>
            <person name="Weitz H."/>
            <person name="Taylor A."/>
            <person name="Grigoriev I.V."/>
            <person name="Nagy L.G."/>
            <person name="Martin F."/>
            <person name="Kauserud H."/>
        </authorList>
    </citation>
    <scope>NUCLEOTIDE SEQUENCE</scope>
    <source>
        <strain evidence="1">CBHHK188m</strain>
    </source>
</reference>
<organism evidence="1 2">
    <name type="scientific">Mycena maculata</name>
    <dbReference type="NCBI Taxonomy" id="230809"/>
    <lineage>
        <taxon>Eukaryota</taxon>
        <taxon>Fungi</taxon>
        <taxon>Dikarya</taxon>
        <taxon>Basidiomycota</taxon>
        <taxon>Agaricomycotina</taxon>
        <taxon>Agaricomycetes</taxon>
        <taxon>Agaricomycetidae</taxon>
        <taxon>Agaricales</taxon>
        <taxon>Marasmiineae</taxon>
        <taxon>Mycenaceae</taxon>
        <taxon>Mycena</taxon>
    </lineage>
</organism>
<dbReference type="EMBL" id="JARJLG010000005">
    <property type="protein sequence ID" value="KAJ7780842.1"/>
    <property type="molecule type" value="Genomic_DNA"/>
</dbReference>
<evidence type="ECO:0000313" key="2">
    <source>
        <dbReference type="Proteomes" id="UP001215280"/>
    </source>
</evidence>
<protein>
    <submittedName>
        <fullName evidence="1">Uncharacterized protein</fullName>
    </submittedName>
</protein>
<gene>
    <name evidence="1" type="ORF">DFH07DRAFT_440552</name>
</gene>